<dbReference type="GO" id="GO:0031054">
    <property type="term" value="P:pre-miRNA processing"/>
    <property type="evidence" value="ECO:0007669"/>
    <property type="project" value="TreeGrafter"/>
</dbReference>
<dbReference type="EMBL" id="CAJNOG010002271">
    <property type="protein sequence ID" value="CAF1497904.1"/>
    <property type="molecule type" value="Genomic_DNA"/>
</dbReference>
<dbReference type="SMART" id="SM00535">
    <property type="entry name" value="RIBOc"/>
    <property type="match status" value="1"/>
</dbReference>
<dbReference type="Proteomes" id="UP000663845">
    <property type="component" value="Unassembled WGS sequence"/>
</dbReference>
<reference evidence="3" key="1">
    <citation type="submission" date="2021-02" db="EMBL/GenBank/DDBJ databases">
        <authorList>
            <person name="Nowell W R."/>
        </authorList>
    </citation>
    <scope>NUCLEOTIDE SEQUENCE</scope>
</reference>
<feature type="domain" description="RNase III" evidence="2">
    <location>
        <begin position="107"/>
        <end position="256"/>
    </location>
</feature>
<dbReference type="Pfam" id="PF25107">
    <property type="entry name" value="VWA7_N"/>
    <property type="match status" value="2"/>
</dbReference>
<organism evidence="3 4">
    <name type="scientific">Adineta steineri</name>
    <dbReference type="NCBI Taxonomy" id="433720"/>
    <lineage>
        <taxon>Eukaryota</taxon>
        <taxon>Metazoa</taxon>
        <taxon>Spiralia</taxon>
        <taxon>Gnathifera</taxon>
        <taxon>Rotifera</taxon>
        <taxon>Eurotatoria</taxon>
        <taxon>Bdelloidea</taxon>
        <taxon>Adinetida</taxon>
        <taxon>Adinetidae</taxon>
        <taxon>Adineta</taxon>
    </lineage>
</organism>
<gene>
    <name evidence="3" type="ORF">JYZ213_LOCUS43309</name>
</gene>
<dbReference type="AlphaFoldDB" id="A0A815SY24"/>
<dbReference type="GO" id="GO:0003723">
    <property type="term" value="F:RNA binding"/>
    <property type="evidence" value="ECO:0007669"/>
    <property type="project" value="TreeGrafter"/>
</dbReference>
<dbReference type="InterPro" id="IPR000999">
    <property type="entry name" value="RNase_III_dom"/>
</dbReference>
<dbReference type="Pfam" id="PF00636">
    <property type="entry name" value="Ribonuclease_3"/>
    <property type="match status" value="1"/>
</dbReference>
<accession>A0A815SY24</accession>
<dbReference type="GO" id="GO:0005634">
    <property type="term" value="C:nucleus"/>
    <property type="evidence" value="ECO:0007669"/>
    <property type="project" value="TreeGrafter"/>
</dbReference>
<dbReference type="CDD" id="cd00593">
    <property type="entry name" value="RIBOc"/>
    <property type="match status" value="2"/>
</dbReference>
<dbReference type="PANTHER" id="PTHR14950">
    <property type="entry name" value="DICER-RELATED"/>
    <property type="match status" value="1"/>
</dbReference>
<dbReference type="GO" id="GO:0004530">
    <property type="term" value="F:deoxyribonuclease I activity"/>
    <property type="evidence" value="ECO:0007669"/>
    <property type="project" value="TreeGrafter"/>
</dbReference>
<dbReference type="GO" id="GO:0004525">
    <property type="term" value="F:ribonuclease III activity"/>
    <property type="evidence" value="ECO:0007669"/>
    <property type="project" value="InterPro"/>
</dbReference>
<comment type="caution">
    <text evidence="3">The sequence shown here is derived from an EMBL/GenBank/DDBJ whole genome shotgun (WGS) entry which is preliminary data.</text>
</comment>
<dbReference type="Gene3D" id="1.10.1520.10">
    <property type="entry name" value="Ribonuclease III domain"/>
    <property type="match status" value="2"/>
</dbReference>
<feature type="domain" description="RNase III" evidence="2">
    <location>
        <begin position="305"/>
        <end position="360"/>
    </location>
</feature>
<sequence>MERVKKQKTDYLKVNALKQNKESACIPTSYRVEVLRYAPLNQLDFHLITKLPPILTRIKQLYYIEQLKQLLIDNIQPNTVDQIPINVTFNDCLTEILSSAQSTSFLLGSLNYDLLSTDNCGFQITSDLLFQAITRRSADENSDMENLEMLGDCFLKLSMSLSLYHQYVDGAGKLTSKRSEQISNDNLYRLALQKNLQNYLNINKPVYEGQKANWIPPGYRITNDDISKRYTTQEATKKALPDMTEALIGASLLKNGNIPTIKLIDWLGADVIPKKIQDGVMEISSILQRNSTNDLIKQFYEEKLFNEIEKEIRYDFTNKAYLITAFTHSSYAKKAVTKDYNRLKFVGNALLEYLIVRYIFLTKKLTTPGFIPHPSIRVGGQAGESITHTEITQIAFVRSLARYLLEIKAIHKYEINNNTEYSIDDLYELTYPDWSKEKLHIQTYPLKSVLDTLLVENAFVDIDKWTKKLPAAHFDSEAFSNASRRMIKIRKIIINDVLNTTKDLIQARQLLGQILHTLQDFYSHSNWIELGKKDINTRLGIYEDIGPVASPNQSACINKGCITKRVKCNFLQKITLNKCPLEYYECKDNIHPDIIKKQLLTSGYSVNQHNEDNQPIAKPTNVDKCSHGSVMDTSSHISAIGGINKDTIISIYSPHFDLHYEAATMAVLATERFFNDLRKDLGDANFDRLFAITPTSDELHAASQAVAHLRKFRFFTPSISSGLTMGSRFIDNLKKTAKKRWNKLKWALFPNKNELTIEDVSFRRKRSFNF</sequence>
<evidence type="ECO:0000259" key="2">
    <source>
        <dbReference type="PROSITE" id="PS50142"/>
    </source>
</evidence>
<dbReference type="InterPro" id="IPR056862">
    <property type="entry name" value="VWA7_N"/>
</dbReference>
<dbReference type="PROSITE" id="PS50142">
    <property type="entry name" value="RNASE_3_2"/>
    <property type="match status" value="2"/>
</dbReference>
<dbReference type="InterPro" id="IPR036389">
    <property type="entry name" value="RNase_III_sf"/>
</dbReference>
<name>A0A815SY24_9BILA</name>
<evidence type="ECO:0000256" key="1">
    <source>
        <dbReference type="ARBA" id="ARBA00022801"/>
    </source>
</evidence>
<keyword evidence="1" id="KW-0378">Hydrolase</keyword>
<evidence type="ECO:0000313" key="4">
    <source>
        <dbReference type="Proteomes" id="UP000663845"/>
    </source>
</evidence>
<protein>
    <recommendedName>
        <fullName evidence="2">RNase III domain-containing protein</fullName>
    </recommendedName>
</protein>
<dbReference type="GO" id="GO:0030422">
    <property type="term" value="P:siRNA processing"/>
    <property type="evidence" value="ECO:0007669"/>
    <property type="project" value="TreeGrafter"/>
</dbReference>
<dbReference type="GO" id="GO:0006309">
    <property type="term" value="P:apoptotic DNA fragmentation"/>
    <property type="evidence" value="ECO:0007669"/>
    <property type="project" value="TreeGrafter"/>
</dbReference>
<proteinExistence type="predicted"/>
<evidence type="ECO:0000313" key="3">
    <source>
        <dbReference type="EMBL" id="CAF1497904.1"/>
    </source>
</evidence>
<dbReference type="GO" id="GO:0005737">
    <property type="term" value="C:cytoplasm"/>
    <property type="evidence" value="ECO:0007669"/>
    <property type="project" value="TreeGrafter"/>
</dbReference>
<dbReference type="SUPFAM" id="SSF69065">
    <property type="entry name" value="RNase III domain-like"/>
    <property type="match status" value="2"/>
</dbReference>
<dbReference type="PANTHER" id="PTHR14950:SF37">
    <property type="entry name" value="ENDORIBONUCLEASE DICER"/>
    <property type="match status" value="1"/>
</dbReference>